<accession>A0ABR2HDB7</accession>
<protein>
    <recommendedName>
        <fullName evidence="6">HCP-like protein</fullName>
    </recommendedName>
</protein>
<evidence type="ECO:0000313" key="2">
    <source>
        <dbReference type="EMBL" id="KAK8834719.1"/>
    </source>
</evidence>
<dbReference type="InterPro" id="IPR006597">
    <property type="entry name" value="Sel1-like"/>
</dbReference>
<dbReference type="EMBL" id="JAPFFF010000307">
    <property type="protein sequence ID" value="KAK8834784.1"/>
    <property type="molecule type" value="Genomic_DNA"/>
</dbReference>
<dbReference type="InterPro" id="IPR050767">
    <property type="entry name" value="Sel1_AlgK"/>
</dbReference>
<comment type="similarity">
    <text evidence="1">Belongs to the sel-1 family.</text>
</comment>
<dbReference type="SMART" id="SM00671">
    <property type="entry name" value="SEL1"/>
    <property type="match status" value="3"/>
</dbReference>
<proteinExistence type="inferred from homology"/>
<evidence type="ECO:0000313" key="4">
    <source>
        <dbReference type="EMBL" id="KAK8844399.1"/>
    </source>
</evidence>
<organism evidence="4 5">
    <name type="scientific">Tritrichomonas musculus</name>
    <dbReference type="NCBI Taxonomy" id="1915356"/>
    <lineage>
        <taxon>Eukaryota</taxon>
        <taxon>Metamonada</taxon>
        <taxon>Parabasalia</taxon>
        <taxon>Tritrichomonadida</taxon>
        <taxon>Tritrichomonadidae</taxon>
        <taxon>Tritrichomonas</taxon>
    </lineage>
</organism>
<dbReference type="PANTHER" id="PTHR11102:SF160">
    <property type="entry name" value="ERAD-ASSOCIATED E3 UBIQUITIN-PROTEIN LIGASE COMPONENT HRD3"/>
    <property type="match status" value="1"/>
</dbReference>
<name>A0ABR2HDB7_9EUKA</name>
<evidence type="ECO:0000313" key="5">
    <source>
        <dbReference type="Proteomes" id="UP001470230"/>
    </source>
</evidence>
<dbReference type="Gene3D" id="1.25.40.10">
    <property type="entry name" value="Tetratricopeptide repeat domain"/>
    <property type="match status" value="1"/>
</dbReference>
<dbReference type="Pfam" id="PF08238">
    <property type="entry name" value="Sel1"/>
    <property type="match status" value="3"/>
</dbReference>
<evidence type="ECO:0008006" key="6">
    <source>
        <dbReference type="Google" id="ProtNLM"/>
    </source>
</evidence>
<reference evidence="4 5" key="1">
    <citation type="submission" date="2024-04" db="EMBL/GenBank/DDBJ databases">
        <title>Tritrichomonas musculus Genome.</title>
        <authorList>
            <person name="Alves-Ferreira E."/>
            <person name="Grigg M."/>
            <person name="Lorenzi H."/>
            <person name="Galac M."/>
        </authorList>
    </citation>
    <scope>NUCLEOTIDE SEQUENCE [LARGE SCALE GENOMIC DNA]</scope>
    <source>
        <strain evidence="4 5">EAF2021</strain>
    </source>
</reference>
<dbReference type="SUPFAM" id="SSF81901">
    <property type="entry name" value="HCP-like"/>
    <property type="match status" value="1"/>
</dbReference>
<dbReference type="EMBL" id="JAPFFF010000334">
    <property type="protein sequence ID" value="KAK8834719.1"/>
    <property type="molecule type" value="Genomic_DNA"/>
</dbReference>
<gene>
    <name evidence="4" type="ORF">M9Y10_024257</name>
    <name evidence="3" type="ORF">M9Y10_025004</name>
    <name evidence="2" type="ORF">M9Y10_026135</name>
</gene>
<dbReference type="PANTHER" id="PTHR11102">
    <property type="entry name" value="SEL-1-LIKE PROTEIN"/>
    <property type="match status" value="1"/>
</dbReference>
<dbReference type="Proteomes" id="UP001470230">
    <property type="component" value="Unassembled WGS sequence"/>
</dbReference>
<sequence length="300" mass="33571">MAQLYQTVALYTTNKLNDPSPQPFNYYLDYTYAQLLDVAMTNLKLLKGPVDYVILFRSNTANKWMLPTETLRSLGAQNGNMIHILPADVQSRPQNNTKKSYEFENKTGTDATLHGKNGEEYVFKKKENDEEEEAIEFGKAAEGGTPQPSAKSQIDILLAAGRTPEREAEIHKMGAERGLADEQQQWAQCLIKGYGTKKDMKEAAKWMKKAAEAGLTKAIFNYGMMLMNGDGIDQDPELAVEYFHKAADKGHPTAQYTYGALLMKGEVVERDPEQGLAYITAAEEQGEPQAVEYMSHFKGY</sequence>
<evidence type="ECO:0000313" key="3">
    <source>
        <dbReference type="EMBL" id="KAK8834784.1"/>
    </source>
</evidence>
<evidence type="ECO:0000256" key="1">
    <source>
        <dbReference type="ARBA" id="ARBA00038101"/>
    </source>
</evidence>
<dbReference type="InterPro" id="IPR011990">
    <property type="entry name" value="TPR-like_helical_dom_sf"/>
</dbReference>
<dbReference type="EMBL" id="JAPFFF010000032">
    <property type="protein sequence ID" value="KAK8844399.1"/>
    <property type="molecule type" value="Genomic_DNA"/>
</dbReference>
<comment type="caution">
    <text evidence="4">The sequence shown here is derived from an EMBL/GenBank/DDBJ whole genome shotgun (WGS) entry which is preliminary data.</text>
</comment>
<keyword evidence="5" id="KW-1185">Reference proteome</keyword>